<feature type="transmembrane region" description="Helical" evidence="5">
    <location>
        <begin position="333"/>
        <end position="360"/>
    </location>
</feature>
<proteinExistence type="predicted"/>
<keyword evidence="4 5" id="KW-0472">Membrane</keyword>
<evidence type="ECO:0000313" key="6">
    <source>
        <dbReference type="EMBL" id="KAL0477611.1"/>
    </source>
</evidence>
<protein>
    <submittedName>
        <fullName evidence="6">MFS transporter, PAT family, solute carrier family 33</fullName>
    </submittedName>
</protein>
<dbReference type="InterPro" id="IPR004752">
    <property type="entry name" value="AmpG_permease/AT-1"/>
</dbReference>
<dbReference type="InterPro" id="IPR024371">
    <property type="entry name" value="AcetylCoA_trans_1-like"/>
</dbReference>
<comment type="subcellular location">
    <subcellularLocation>
        <location evidence="1">Membrane</location>
        <topology evidence="1">Multi-pass membrane protein</topology>
    </subcellularLocation>
</comment>
<keyword evidence="2 5" id="KW-0812">Transmembrane</keyword>
<keyword evidence="3 5" id="KW-1133">Transmembrane helix</keyword>
<dbReference type="Proteomes" id="UP001431209">
    <property type="component" value="Unassembled WGS sequence"/>
</dbReference>
<dbReference type="PANTHER" id="PTHR12778:SF9">
    <property type="entry name" value="ACETYL-COENZYME A TRANSPORTER 1"/>
    <property type="match status" value="1"/>
</dbReference>
<dbReference type="PANTHER" id="PTHR12778">
    <property type="entry name" value="SOLUTE CARRIER FAMILY 33 ACETYL-COA TRANSPORTER -RELATED"/>
    <property type="match status" value="1"/>
</dbReference>
<feature type="transmembrane region" description="Helical" evidence="5">
    <location>
        <begin position="74"/>
        <end position="95"/>
    </location>
</feature>
<name>A0AAW2YJE8_9EUKA</name>
<feature type="transmembrane region" description="Helical" evidence="5">
    <location>
        <begin position="12"/>
        <end position="37"/>
    </location>
</feature>
<evidence type="ECO:0000256" key="2">
    <source>
        <dbReference type="ARBA" id="ARBA00022692"/>
    </source>
</evidence>
<evidence type="ECO:0000256" key="3">
    <source>
        <dbReference type="ARBA" id="ARBA00022989"/>
    </source>
</evidence>
<evidence type="ECO:0000256" key="5">
    <source>
        <dbReference type="SAM" id="Phobius"/>
    </source>
</evidence>
<feature type="transmembrane region" description="Helical" evidence="5">
    <location>
        <begin position="372"/>
        <end position="395"/>
    </location>
</feature>
<dbReference type="SUPFAM" id="SSF103473">
    <property type="entry name" value="MFS general substrate transporter"/>
    <property type="match status" value="1"/>
</dbReference>
<dbReference type="AlphaFoldDB" id="A0AAW2YJE8"/>
<feature type="transmembrane region" description="Helical" evidence="5">
    <location>
        <begin position="182"/>
        <end position="205"/>
    </location>
</feature>
<dbReference type="Pfam" id="PF13000">
    <property type="entry name" value="Acatn"/>
    <property type="match status" value="2"/>
</dbReference>
<sequence>MKKERSIDLSSIIHLIVLYTVQGIPTGLAFGSIPFIIQKNASYTDIGVFSLAAYPYTFKLLWSPIVDSIHFKKFGLRKSWIVPMQLCAGLLFLYMSTFAEELTNGSHANIKKITILFFLLILFMATQDIAVDGWALTMLKKTNVTYASTCQTIGLNIGYFSTLNSPEFCNSYIRSVPSDSGLISLSGYLRFWGIFYVLLTLYVALFKDEEQVREDHAGIITAYKRMVSILSLPNVKLYAILLLTCRLGFIVSDAVMPLKLVEKGFKKDNLALMVTIAFPFEFLFAVLAGKIASKSNRILDPWRYGFLARLLISVAGVFLVYSMPRDHTLIQPLYYLSAMIVFLLYSLCSNFMFVTQGAFFAKISDERMGGTYITLLNTLSNFGATYPKFFVFYFVEYFTTRTCLKDVNALVESTCGADTCLVGEKCSILYDGYYYVSMFCIVLGVALYVMYTPILNRIQSVPSESWTIKEEMHHDP</sequence>
<organism evidence="6 7">
    <name type="scientific">Acrasis kona</name>
    <dbReference type="NCBI Taxonomy" id="1008807"/>
    <lineage>
        <taxon>Eukaryota</taxon>
        <taxon>Discoba</taxon>
        <taxon>Heterolobosea</taxon>
        <taxon>Tetramitia</taxon>
        <taxon>Eutetramitia</taxon>
        <taxon>Acrasidae</taxon>
        <taxon>Acrasis</taxon>
    </lineage>
</organism>
<dbReference type="FunFam" id="1.20.1250.20:FF:000289">
    <property type="entry name" value="Acetyl-coenzyme A transporter 1"/>
    <property type="match status" value="1"/>
</dbReference>
<dbReference type="GO" id="GO:0008521">
    <property type="term" value="F:acetyl-CoA transmembrane transporter activity"/>
    <property type="evidence" value="ECO:0007669"/>
    <property type="project" value="InterPro"/>
</dbReference>
<evidence type="ECO:0000256" key="4">
    <source>
        <dbReference type="ARBA" id="ARBA00023136"/>
    </source>
</evidence>
<feature type="transmembrane region" description="Helical" evidence="5">
    <location>
        <begin position="270"/>
        <end position="292"/>
    </location>
</feature>
<gene>
    <name evidence="6" type="ORF">AKO1_005535</name>
</gene>
<feature type="transmembrane region" description="Helical" evidence="5">
    <location>
        <begin position="43"/>
        <end position="62"/>
    </location>
</feature>
<dbReference type="EMBL" id="JAOPGA020000204">
    <property type="protein sequence ID" value="KAL0477611.1"/>
    <property type="molecule type" value="Genomic_DNA"/>
</dbReference>
<feature type="transmembrane region" description="Helical" evidence="5">
    <location>
        <begin position="226"/>
        <end position="250"/>
    </location>
</feature>
<comment type="caution">
    <text evidence="6">The sequence shown here is derived from an EMBL/GenBank/DDBJ whole genome shotgun (WGS) entry which is preliminary data.</text>
</comment>
<dbReference type="GO" id="GO:0016020">
    <property type="term" value="C:membrane"/>
    <property type="evidence" value="ECO:0007669"/>
    <property type="project" value="UniProtKB-SubCell"/>
</dbReference>
<evidence type="ECO:0000256" key="1">
    <source>
        <dbReference type="ARBA" id="ARBA00004141"/>
    </source>
</evidence>
<dbReference type="InterPro" id="IPR036259">
    <property type="entry name" value="MFS_trans_sf"/>
</dbReference>
<dbReference type="Gene3D" id="1.20.1250.20">
    <property type="entry name" value="MFS general substrate transporter like domains"/>
    <property type="match status" value="1"/>
</dbReference>
<dbReference type="GO" id="GO:0035348">
    <property type="term" value="P:acetyl-CoA transmembrane transport"/>
    <property type="evidence" value="ECO:0007669"/>
    <property type="project" value="InterPro"/>
</dbReference>
<accession>A0AAW2YJE8</accession>
<evidence type="ECO:0000313" key="7">
    <source>
        <dbReference type="Proteomes" id="UP001431209"/>
    </source>
</evidence>
<feature type="transmembrane region" description="Helical" evidence="5">
    <location>
        <begin position="432"/>
        <end position="451"/>
    </location>
</feature>
<feature type="transmembrane region" description="Helical" evidence="5">
    <location>
        <begin position="115"/>
        <end position="137"/>
    </location>
</feature>
<keyword evidence="7" id="KW-1185">Reference proteome</keyword>
<feature type="transmembrane region" description="Helical" evidence="5">
    <location>
        <begin position="304"/>
        <end position="321"/>
    </location>
</feature>
<reference evidence="6 7" key="1">
    <citation type="submission" date="2024-03" db="EMBL/GenBank/DDBJ databases">
        <title>The Acrasis kona genome and developmental transcriptomes reveal deep origins of eukaryotic multicellular pathways.</title>
        <authorList>
            <person name="Sheikh S."/>
            <person name="Fu C.-J."/>
            <person name="Brown M.W."/>
            <person name="Baldauf S.L."/>
        </authorList>
    </citation>
    <scope>NUCLEOTIDE SEQUENCE [LARGE SCALE GENOMIC DNA]</scope>
    <source>
        <strain evidence="6 7">ATCC MYA-3509</strain>
    </source>
</reference>